<dbReference type="InterPro" id="IPR036163">
    <property type="entry name" value="HMA_dom_sf"/>
</dbReference>
<keyword evidence="3" id="KW-1185">Reference proteome</keyword>
<gene>
    <name evidence="2" type="ORF">GCM10025865_09860</name>
</gene>
<protein>
    <recommendedName>
        <fullName evidence="4">HMA domain-containing protein</fullName>
    </recommendedName>
</protein>
<evidence type="ECO:0008006" key="4">
    <source>
        <dbReference type="Google" id="ProtNLM"/>
    </source>
</evidence>
<accession>A0ABN6XDG3</accession>
<dbReference type="EMBL" id="AP027729">
    <property type="protein sequence ID" value="BDZ41687.1"/>
    <property type="molecule type" value="Genomic_DNA"/>
</dbReference>
<dbReference type="SUPFAM" id="SSF55008">
    <property type="entry name" value="HMA, heavy metal-associated domain"/>
    <property type="match status" value="1"/>
</dbReference>
<feature type="region of interest" description="Disordered" evidence="1">
    <location>
        <begin position="90"/>
        <end position="113"/>
    </location>
</feature>
<reference evidence="3" key="1">
    <citation type="journal article" date="2019" name="Int. J. Syst. Evol. Microbiol.">
        <title>The Global Catalogue of Microorganisms (GCM) 10K type strain sequencing project: providing services to taxonomists for standard genome sequencing and annotation.</title>
        <authorList>
            <consortium name="The Broad Institute Genomics Platform"/>
            <consortium name="The Broad Institute Genome Sequencing Center for Infectious Disease"/>
            <person name="Wu L."/>
            <person name="Ma J."/>
        </authorList>
    </citation>
    <scope>NUCLEOTIDE SEQUENCE [LARGE SCALE GENOMIC DNA]</scope>
    <source>
        <strain evidence="3">NBRC 108565</strain>
    </source>
</reference>
<feature type="compositionally biased region" description="Basic and acidic residues" evidence="1">
    <location>
        <begin position="104"/>
        <end position="113"/>
    </location>
</feature>
<evidence type="ECO:0000313" key="2">
    <source>
        <dbReference type="EMBL" id="BDZ41687.1"/>
    </source>
</evidence>
<dbReference type="Gene3D" id="3.30.70.100">
    <property type="match status" value="1"/>
</dbReference>
<evidence type="ECO:0000313" key="3">
    <source>
        <dbReference type="Proteomes" id="UP001321475"/>
    </source>
</evidence>
<name>A0ABN6XDG3_9CELL</name>
<organism evidence="2 3">
    <name type="scientific">Paraoerskovia sediminicola</name>
    <dbReference type="NCBI Taxonomy" id="1138587"/>
    <lineage>
        <taxon>Bacteria</taxon>
        <taxon>Bacillati</taxon>
        <taxon>Actinomycetota</taxon>
        <taxon>Actinomycetes</taxon>
        <taxon>Micrococcales</taxon>
        <taxon>Cellulomonadaceae</taxon>
        <taxon>Paraoerskovia</taxon>
    </lineage>
</organism>
<proteinExistence type="predicted"/>
<evidence type="ECO:0000256" key="1">
    <source>
        <dbReference type="SAM" id="MobiDB-lite"/>
    </source>
</evidence>
<sequence length="113" mass="11575">MGALADEEGRAMTTVTKLDVHDVTGSDGVARIQSTLKATDGVGDVIVEIRGGGTARVTVLSHDSLDAEDLARVLRDARFDVDGTSTTADAVAAEAAEQSGARQAAHDEAAHTS</sequence>
<feature type="compositionally biased region" description="Low complexity" evidence="1">
    <location>
        <begin position="90"/>
        <end position="103"/>
    </location>
</feature>
<dbReference type="Proteomes" id="UP001321475">
    <property type="component" value="Chromosome"/>
</dbReference>